<keyword evidence="1" id="KW-1133">Transmembrane helix</keyword>
<keyword evidence="1" id="KW-0472">Membrane</keyword>
<dbReference type="OrthoDB" id="9845437at2"/>
<evidence type="ECO:0000256" key="1">
    <source>
        <dbReference type="SAM" id="Phobius"/>
    </source>
</evidence>
<sequence length="144" mass="15425">MSTGRAVRILWPGRLTLALWLGWAAVLVLVGASGVVGVPAIAAVLVGVGVLVFARAPFTGVFRQGETLVERGWWPTRSYPDRDIADVALAPYAGAFNYGRPSRFGATLVLVRDTGVLDPLNVANDTQRRSEARRAVLVSALGRR</sequence>
<keyword evidence="3" id="KW-1185">Reference proteome</keyword>
<accession>A0A413RQP6</accession>
<evidence type="ECO:0000313" key="2">
    <source>
        <dbReference type="EMBL" id="RHA44295.1"/>
    </source>
</evidence>
<dbReference type="Proteomes" id="UP000283374">
    <property type="component" value="Unassembled WGS sequence"/>
</dbReference>
<evidence type="ECO:0008006" key="4">
    <source>
        <dbReference type="Google" id="ProtNLM"/>
    </source>
</evidence>
<feature type="transmembrane region" description="Helical" evidence="1">
    <location>
        <begin position="20"/>
        <end position="53"/>
    </location>
</feature>
<dbReference type="EMBL" id="QWKP01000096">
    <property type="protein sequence ID" value="RHA44295.1"/>
    <property type="molecule type" value="Genomic_DNA"/>
</dbReference>
<keyword evidence="1" id="KW-0812">Transmembrane</keyword>
<reference evidence="2 3" key="1">
    <citation type="submission" date="2018-08" db="EMBL/GenBank/DDBJ databases">
        <title>Cellulomonas rhizosphaerae sp. nov., a novel actinomycete isolated from soil.</title>
        <authorList>
            <person name="Tian Y."/>
        </authorList>
    </citation>
    <scope>NUCLEOTIDE SEQUENCE [LARGE SCALE GENOMIC DNA]</scope>
    <source>
        <strain evidence="2 3">NEAU-TCZ24</strain>
    </source>
</reference>
<comment type="caution">
    <text evidence="2">The sequence shown here is derived from an EMBL/GenBank/DDBJ whole genome shotgun (WGS) entry which is preliminary data.</text>
</comment>
<protein>
    <recommendedName>
        <fullName evidence="4">PH domain-containing protein</fullName>
    </recommendedName>
</protein>
<dbReference type="RefSeq" id="WP_118765819.1">
    <property type="nucleotide sequence ID" value="NZ_QWKP01000096.1"/>
</dbReference>
<name>A0A413RQP6_9CELL</name>
<organism evidence="2 3">
    <name type="scientific">Cellulomonas rhizosphaerae</name>
    <dbReference type="NCBI Taxonomy" id="2293719"/>
    <lineage>
        <taxon>Bacteria</taxon>
        <taxon>Bacillati</taxon>
        <taxon>Actinomycetota</taxon>
        <taxon>Actinomycetes</taxon>
        <taxon>Micrococcales</taxon>
        <taxon>Cellulomonadaceae</taxon>
        <taxon>Cellulomonas</taxon>
    </lineage>
</organism>
<dbReference type="AlphaFoldDB" id="A0A413RQP6"/>
<gene>
    <name evidence="2" type="ORF">D1825_01980</name>
</gene>
<proteinExistence type="predicted"/>
<evidence type="ECO:0000313" key="3">
    <source>
        <dbReference type="Proteomes" id="UP000283374"/>
    </source>
</evidence>